<organism evidence="1">
    <name type="scientific">Rhizophora mucronata</name>
    <name type="common">Asiatic mangrove</name>
    <dbReference type="NCBI Taxonomy" id="61149"/>
    <lineage>
        <taxon>Eukaryota</taxon>
        <taxon>Viridiplantae</taxon>
        <taxon>Streptophyta</taxon>
        <taxon>Embryophyta</taxon>
        <taxon>Tracheophyta</taxon>
        <taxon>Spermatophyta</taxon>
        <taxon>Magnoliopsida</taxon>
        <taxon>eudicotyledons</taxon>
        <taxon>Gunneridae</taxon>
        <taxon>Pentapetalae</taxon>
        <taxon>rosids</taxon>
        <taxon>fabids</taxon>
        <taxon>Malpighiales</taxon>
        <taxon>Rhizophoraceae</taxon>
        <taxon>Rhizophora</taxon>
    </lineage>
</organism>
<protein>
    <submittedName>
        <fullName evidence="1">Uncharacterized protein</fullName>
    </submittedName>
</protein>
<sequence length="16" mass="1991">MQMISWTNMTYTNRLT</sequence>
<dbReference type="EMBL" id="GGEC01054746">
    <property type="protein sequence ID" value="MBX35230.1"/>
    <property type="molecule type" value="Transcribed_RNA"/>
</dbReference>
<evidence type="ECO:0000313" key="1">
    <source>
        <dbReference type="EMBL" id="MBX35230.1"/>
    </source>
</evidence>
<accession>A0A2P2MYD3</accession>
<reference evidence="1" key="1">
    <citation type="submission" date="2018-02" db="EMBL/GenBank/DDBJ databases">
        <title>Rhizophora mucronata_Transcriptome.</title>
        <authorList>
            <person name="Meera S.P."/>
            <person name="Sreeshan A."/>
            <person name="Augustine A."/>
        </authorList>
    </citation>
    <scope>NUCLEOTIDE SEQUENCE</scope>
    <source>
        <tissue evidence="1">Leaf</tissue>
    </source>
</reference>
<proteinExistence type="predicted"/>
<dbReference type="AlphaFoldDB" id="A0A2P2MYD3"/>
<name>A0A2P2MYD3_RHIMU</name>